<keyword evidence="1" id="KW-1133">Transmembrane helix</keyword>
<dbReference type="AlphaFoldDB" id="A0A645B9C6"/>
<keyword evidence="1" id="KW-0812">Transmembrane</keyword>
<protein>
    <submittedName>
        <fullName evidence="2">Uncharacterized protein</fullName>
    </submittedName>
</protein>
<name>A0A645B9C6_9ZZZZ</name>
<keyword evidence="1" id="KW-0472">Membrane</keyword>
<gene>
    <name evidence="2" type="ORF">SDC9_108936</name>
</gene>
<feature type="transmembrane region" description="Helical" evidence="1">
    <location>
        <begin position="40"/>
        <end position="57"/>
    </location>
</feature>
<organism evidence="2">
    <name type="scientific">bioreactor metagenome</name>
    <dbReference type="NCBI Taxonomy" id="1076179"/>
    <lineage>
        <taxon>unclassified sequences</taxon>
        <taxon>metagenomes</taxon>
        <taxon>ecological metagenomes</taxon>
    </lineage>
</organism>
<evidence type="ECO:0000256" key="1">
    <source>
        <dbReference type="SAM" id="Phobius"/>
    </source>
</evidence>
<comment type="caution">
    <text evidence="2">The sequence shown here is derived from an EMBL/GenBank/DDBJ whole genome shotgun (WGS) entry which is preliminary data.</text>
</comment>
<accession>A0A645B9C6</accession>
<reference evidence="2" key="1">
    <citation type="submission" date="2019-08" db="EMBL/GenBank/DDBJ databases">
        <authorList>
            <person name="Kucharzyk K."/>
            <person name="Murdoch R.W."/>
            <person name="Higgins S."/>
            <person name="Loffler F."/>
        </authorList>
    </citation>
    <scope>NUCLEOTIDE SEQUENCE</scope>
</reference>
<evidence type="ECO:0000313" key="2">
    <source>
        <dbReference type="EMBL" id="MPM62070.1"/>
    </source>
</evidence>
<sequence>MKLYLSYFSKVLFNQIATLISKVENCTNNMNLKYLFKRNLLKFIIILILLLTTLFYLNKVIKAELHSTRTLSIWVLKRIYAENDINEVNSNLFDIQEKILFQRMMKDKKIDLKSMSGRYEISFSMEEETGMAI</sequence>
<dbReference type="EMBL" id="VSSQ01018672">
    <property type="protein sequence ID" value="MPM62070.1"/>
    <property type="molecule type" value="Genomic_DNA"/>
</dbReference>
<proteinExistence type="predicted"/>